<dbReference type="InterPro" id="IPR005538">
    <property type="entry name" value="LrgA/CidA"/>
</dbReference>
<evidence type="ECO:0000256" key="4">
    <source>
        <dbReference type="ARBA" id="ARBA00022989"/>
    </source>
</evidence>
<dbReference type="Proteomes" id="UP001595476">
    <property type="component" value="Unassembled WGS sequence"/>
</dbReference>
<keyword evidence="8" id="KW-1185">Reference proteome</keyword>
<comment type="subcellular location">
    <subcellularLocation>
        <location evidence="1">Cell membrane</location>
        <topology evidence="1">Multi-pass membrane protein</topology>
    </subcellularLocation>
</comment>
<evidence type="ECO:0000256" key="3">
    <source>
        <dbReference type="ARBA" id="ARBA00022692"/>
    </source>
</evidence>
<reference evidence="8" key="1">
    <citation type="journal article" date="2019" name="Int. J. Syst. Evol. Microbiol.">
        <title>The Global Catalogue of Microorganisms (GCM) 10K type strain sequencing project: providing services to taxonomists for standard genome sequencing and annotation.</title>
        <authorList>
            <consortium name="The Broad Institute Genomics Platform"/>
            <consortium name="The Broad Institute Genome Sequencing Center for Infectious Disease"/>
            <person name="Wu L."/>
            <person name="Ma J."/>
        </authorList>
    </citation>
    <scope>NUCLEOTIDE SEQUENCE [LARGE SCALE GENOMIC DNA]</scope>
    <source>
        <strain evidence="8">KCTC 52438</strain>
    </source>
</reference>
<protein>
    <submittedName>
        <fullName evidence="7">CidA/LrgA family protein</fullName>
    </submittedName>
</protein>
<dbReference type="Pfam" id="PF03788">
    <property type="entry name" value="LrgA"/>
    <property type="match status" value="1"/>
</dbReference>
<sequence>MLQGFSILFVFYLLGEGLVLVLNSPIPGSVAGMLLLFAFLCWRDYAPQALITTSETLLLYLPLLLIPAGVGVIQYLGLLQEQALAISASLIVGTALSMIFITWFTRKFTKFEDQEKSND</sequence>
<dbReference type="RefSeq" id="WP_386715109.1">
    <property type="nucleotide sequence ID" value="NZ_JBHRSZ010000001.1"/>
</dbReference>
<evidence type="ECO:0000256" key="5">
    <source>
        <dbReference type="ARBA" id="ARBA00023136"/>
    </source>
</evidence>
<keyword evidence="5 6" id="KW-0472">Membrane</keyword>
<keyword evidence="2" id="KW-1003">Cell membrane</keyword>
<gene>
    <name evidence="7" type="ORF">ACFOEK_01505</name>
</gene>
<evidence type="ECO:0000256" key="2">
    <source>
        <dbReference type="ARBA" id="ARBA00022475"/>
    </source>
</evidence>
<feature type="transmembrane region" description="Helical" evidence="6">
    <location>
        <begin position="83"/>
        <end position="104"/>
    </location>
</feature>
<dbReference type="PANTHER" id="PTHR33931">
    <property type="entry name" value="HOLIN-LIKE PROTEIN CIDA-RELATED"/>
    <property type="match status" value="1"/>
</dbReference>
<keyword evidence="3 6" id="KW-0812">Transmembrane</keyword>
<accession>A0ABV7HEA6</accession>
<organism evidence="7 8">
    <name type="scientific">Litoribrevibacter euphylliae</name>
    <dbReference type="NCBI Taxonomy" id="1834034"/>
    <lineage>
        <taxon>Bacteria</taxon>
        <taxon>Pseudomonadati</taxon>
        <taxon>Pseudomonadota</taxon>
        <taxon>Gammaproteobacteria</taxon>
        <taxon>Oceanospirillales</taxon>
        <taxon>Oceanospirillaceae</taxon>
        <taxon>Litoribrevibacter</taxon>
    </lineage>
</organism>
<name>A0ABV7HEA6_9GAMM</name>
<evidence type="ECO:0000256" key="1">
    <source>
        <dbReference type="ARBA" id="ARBA00004651"/>
    </source>
</evidence>
<dbReference type="PANTHER" id="PTHR33931:SF2">
    <property type="entry name" value="HOLIN-LIKE PROTEIN CIDA"/>
    <property type="match status" value="1"/>
</dbReference>
<comment type="caution">
    <text evidence="7">The sequence shown here is derived from an EMBL/GenBank/DDBJ whole genome shotgun (WGS) entry which is preliminary data.</text>
</comment>
<proteinExistence type="predicted"/>
<evidence type="ECO:0000313" key="7">
    <source>
        <dbReference type="EMBL" id="MFC3149697.1"/>
    </source>
</evidence>
<feature type="transmembrane region" description="Helical" evidence="6">
    <location>
        <begin position="25"/>
        <end position="45"/>
    </location>
</feature>
<dbReference type="EMBL" id="JBHRSZ010000001">
    <property type="protein sequence ID" value="MFC3149697.1"/>
    <property type="molecule type" value="Genomic_DNA"/>
</dbReference>
<feature type="transmembrane region" description="Helical" evidence="6">
    <location>
        <begin position="57"/>
        <end position="77"/>
    </location>
</feature>
<evidence type="ECO:0000313" key="8">
    <source>
        <dbReference type="Proteomes" id="UP001595476"/>
    </source>
</evidence>
<evidence type="ECO:0000256" key="6">
    <source>
        <dbReference type="SAM" id="Phobius"/>
    </source>
</evidence>
<keyword evidence="4 6" id="KW-1133">Transmembrane helix</keyword>